<feature type="domain" description="ABC transporter" evidence="2">
    <location>
        <begin position="23"/>
        <end position="115"/>
    </location>
</feature>
<evidence type="ECO:0000259" key="2">
    <source>
        <dbReference type="Pfam" id="PF00005"/>
    </source>
</evidence>
<keyword evidence="4" id="KW-1185">Reference proteome</keyword>
<dbReference type="GO" id="GO:0016887">
    <property type="term" value="F:ATP hydrolysis activity"/>
    <property type="evidence" value="ECO:0007669"/>
    <property type="project" value="InterPro"/>
</dbReference>
<dbReference type="GO" id="GO:0005524">
    <property type="term" value="F:ATP binding"/>
    <property type="evidence" value="ECO:0007669"/>
    <property type="project" value="UniProtKB-KW"/>
</dbReference>
<gene>
    <name evidence="3" type="ORF">L8V00_09025</name>
</gene>
<dbReference type="SUPFAM" id="SSF52540">
    <property type="entry name" value="P-loop containing nucleoside triphosphate hydrolases"/>
    <property type="match status" value="1"/>
</dbReference>
<accession>A0A9X3LNC3</accession>
<protein>
    <submittedName>
        <fullName evidence="3">ABC transporter ATP-binding protein</fullName>
    </submittedName>
</protein>
<feature type="compositionally biased region" description="Basic and acidic residues" evidence="1">
    <location>
        <begin position="261"/>
        <end position="274"/>
    </location>
</feature>
<dbReference type="Pfam" id="PF00005">
    <property type="entry name" value="ABC_tran"/>
    <property type="match status" value="1"/>
</dbReference>
<feature type="region of interest" description="Disordered" evidence="1">
    <location>
        <begin position="227"/>
        <end position="274"/>
    </location>
</feature>
<evidence type="ECO:0000256" key="1">
    <source>
        <dbReference type="SAM" id="MobiDB-lite"/>
    </source>
</evidence>
<feature type="compositionally biased region" description="Acidic residues" evidence="1">
    <location>
        <begin position="237"/>
        <end position="260"/>
    </location>
</feature>
<name>A0A9X3LNC3_9CORY</name>
<proteinExistence type="predicted"/>
<keyword evidence="3" id="KW-0547">Nucleotide-binding</keyword>
<comment type="caution">
    <text evidence="3">The sequence shown here is derived from an EMBL/GenBank/DDBJ whole genome shotgun (WGS) entry which is preliminary data.</text>
</comment>
<evidence type="ECO:0000313" key="4">
    <source>
        <dbReference type="Proteomes" id="UP001146469"/>
    </source>
</evidence>
<reference evidence="3" key="1">
    <citation type="submission" date="2022-02" db="EMBL/GenBank/DDBJ databases">
        <title>Corynebacterium sp. from urogenital microbiome.</title>
        <authorList>
            <person name="Cappelli E.A."/>
            <person name="Ribeiro T.G."/>
            <person name="Peixe L."/>
        </authorList>
    </citation>
    <scope>NUCLEOTIDE SEQUENCE</scope>
    <source>
        <strain evidence="3">C8Ua_174</strain>
    </source>
</reference>
<organism evidence="3 4">
    <name type="scientific">Corynebacterium evansiae</name>
    <dbReference type="NCBI Taxonomy" id="2913499"/>
    <lineage>
        <taxon>Bacteria</taxon>
        <taxon>Bacillati</taxon>
        <taxon>Actinomycetota</taxon>
        <taxon>Actinomycetes</taxon>
        <taxon>Mycobacteriales</taxon>
        <taxon>Corynebacteriaceae</taxon>
        <taxon>Corynebacterium</taxon>
    </lineage>
</organism>
<dbReference type="InterPro" id="IPR027417">
    <property type="entry name" value="P-loop_NTPase"/>
</dbReference>
<dbReference type="Proteomes" id="UP001146469">
    <property type="component" value="Unassembled WGS sequence"/>
</dbReference>
<keyword evidence="3" id="KW-0067">ATP-binding</keyword>
<dbReference type="InterPro" id="IPR003439">
    <property type="entry name" value="ABC_transporter-like_ATP-bd"/>
</dbReference>
<dbReference type="AlphaFoldDB" id="A0A9X3LNC3"/>
<evidence type="ECO:0000313" key="3">
    <source>
        <dbReference type="EMBL" id="MCZ9290339.1"/>
    </source>
</evidence>
<dbReference type="Gene3D" id="3.40.50.300">
    <property type="entry name" value="P-loop containing nucleotide triphosphate hydrolases"/>
    <property type="match status" value="1"/>
</dbReference>
<sequence>MSSLAVEAQDLELKGDEGRVFGPLSFAIPNQGLTNLLGKGGSGRTALALVLSGRMKPTGGSLSVLGESKPKPIRSRVAIAGVEQIDLLERSVTVQDVLTESMSWSKPWFMPMRKATQEDLERFCNYVYGDRDLPPLDAYISQLDNLDKIMLRISLALSPADNKPVELLIMDDIEQVHENDDRAILLQVLERLSRDIPVVVNSSNPIVGPVEPNKVIEIDANAGHAHPIHTGLREYPDPAEAEADQYDPALDDPELDDLDIPEDHTNTTEQKENR</sequence>
<dbReference type="RefSeq" id="WP_269944817.1">
    <property type="nucleotide sequence ID" value="NZ_JAKMUT010000008.1"/>
</dbReference>
<dbReference type="EMBL" id="JAKMUT010000008">
    <property type="protein sequence ID" value="MCZ9290339.1"/>
    <property type="molecule type" value="Genomic_DNA"/>
</dbReference>